<sequence length="94" mass="10446">MYELFKTISGIVVDDSLINKVVSEEKEGEQERRWESVEHGRKQQATQRHNQDEGGEMMGGGSDGATGIGNCWPQLQTPHCGTERQDVQERNSGG</sequence>
<dbReference type="EMBL" id="CM016552">
    <property type="protein sequence ID" value="TKW40636.1"/>
    <property type="molecule type" value="Genomic_DNA"/>
</dbReference>
<organism evidence="2 3">
    <name type="scientific">Setaria viridis</name>
    <name type="common">Green bristlegrass</name>
    <name type="synonym">Setaria italica subsp. viridis</name>
    <dbReference type="NCBI Taxonomy" id="4556"/>
    <lineage>
        <taxon>Eukaryota</taxon>
        <taxon>Viridiplantae</taxon>
        <taxon>Streptophyta</taxon>
        <taxon>Embryophyta</taxon>
        <taxon>Tracheophyta</taxon>
        <taxon>Spermatophyta</taxon>
        <taxon>Magnoliopsida</taxon>
        <taxon>Liliopsida</taxon>
        <taxon>Poales</taxon>
        <taxon>Poaceae</taxon>
        <taxon>PACMAD clade</taxon>
        <taxon>Panicoideae</taxon>
        <taxon>Panicodae</taxon>
        <taxon>Paniceae</taxon>
        <taxon>Cenchrinae</taxon>
        <taxon>Setaria</taxon>
    </lineage>
</organism>
<reference evidence="2" key="1">
    <citation type="submission" date="2019-03" db="EMBL/GenBank/DDBJ databases">
        <title>WGS assembly of Setaria viridis.</title>
        <authorList>
            <person name="Huang P."/>
            <person name="Jenkins J."/>
            <person name="Grimwood J."/>
            <person name="Barry K."/>
            <person name="Healey A."/>
            <person name="Mamidi S."/>
            <person name="Sreedasyam A."/>
            <person name="Shu S."/>
            <person name="Feldman M."/>
            <person name="Wu J."/>
            <person name="Yu Y."/>
            <person name="Chen C."/>
            <person name="Johnson J."/>
            <person name="Rokhsar D."/>
            <person name="Baxter I."/>
            <person name="Schmutz J."/>
            <person name="Brutnell T."/>
            <person name="Kellogg E."/>
        </authorList>
    </citation>
    <scope>NUCLEOTIDE SEQUENCE [LARGE SCALE GENOMIC DNA]</scope>
</reference>
<feature type="region of interest" description="Disordered" evidence="1">
    <location>
        <begin position="23"/>
        <end position="94"/>
    </location>
</feature>
<name>A0A4V6DDJ5_SETVI</name>
<accession>A0A4V6DDJ5</accession>
<feature type="compositionally biased region" description="Basic and acidic residues" evidence="1">
    <location>
        <begin position="81"/>
        <end position="94"/>
    </location>
</feature>
<protein>
    <submittedName>
        <fullName evidence="2">Uncharacterized protein</fullName>
    </submittedName>
</protein>
<proteinExistence type="predicted"/>
<evidence type="ECO:0000313" key="2">
    <source>
        <dbReference type="EMBL" id="TKW40636.1"/>
    </source>
</evidence>
<feature type="compositionally biased region" description="Gly residues" evidence="1">
    <location>
        <begin position="56"/>
        <end position="67"/>
    </location>
</feature>
<dbReference type="Proteomes" id="UP000298652">
    <property type="component" value="Chromosome 1"/>
</dbReference>
<evidence type="ECO:0000313" key="3">
    <source>
        <dbReference type="Proteomes" id="UP000298652"/>
    </source>
</evidence>
<evidence type="ECO:0000256" key="1">
    <source>
        <dbReference type="SAM" id="MobiDB-lite"/>
    </source>
</evidence>
<dbReference type="AlphaFoldDB" id="A0A4V6DDJ5"/>
<dbReference type="Gramene" id="TKW40636">
    <property type="protein sequence ID" value="TKW40636"/>
    <property type="gene ID" value="SEVIR_1G258701v2"/>
</dbReference>
<gene>
    <name evidence="2" type="ORF">SEVIR_1G258701v2</name>
</gene>
<feature type="compositionally biased region" description="Basic and acidic residues" evidence="1">
    <location>
        <begin position="23"/>
        <end position="41"/>
    </location>
</feature>
<keyword evidence="3" id="KW-1185">Reference proteome</keyword>